<proteinExistence type="predicted"/>
<reference evidence="1 3" key="1">
    <citation type="journal article" date="2015" name="Biotechnol. Bioeng.">
        <title>Genome sequence and phenotypic characterization of Caulobacter segnis.</title>
        <authorList>
            <person name="Patel S."/>
            <person name="Fletcher B."/>
            <person name="Scott D.C."/>
            <person name="Ely B."/>
        </authorList>
    </citation>
    <scope>NUCLEOTIDE SEQUENCE [LARGE SCALE GENOMIC DNA]</scope>
    <source>
        <strain evidence="1 3">PS02</strain>
    </source>
</reference>
<sequence length="105" mass="12020">MKIKTPTNFVSFSDGVCSIYSEDDDGNKNNKYENLGFTKCVLGLTRFFQADANQMKVDKVIKIPQLDNIDTYDHATIDSVDYDIMIIQDKYDTNPPSRDLTLKVR</sequence>
<dbReference type="EMBL" id="LROR01000032">
    <property type="protein sequence ID" value="OBR96649.1"/>
    <property type="molecule type" value="Genomic_DNA"/>
</dbReference>
<name>A0A166TTW7_9CLOT</name>
<dbReference type="Proteomes" id="UP000093694">
    <property type="component" value="Unassembled WGS sequence"/>
</dbReference>
<evidence type="ECO:0000313" key="3">
    <source>
        <dbReference type="Proteomes" id="UP000077384"/>
    </source>
</evidence>
<dbReference type="Proteomes" id="UP000077384">
    <property type="component" value="Unassembled WGS sequence"/>
</dbReference>
<accession>A0A166TTW7</accession>
<keyword evidence="4" id="KW-1185">Reference proteome</keyword>
<dbReference type="EMBL" id="LITQ01000008">
    <property type="protein sequence ID" value="OAA94087.1"/>
    <property type="molecule type" value="Genomic_DNA"/>
</dbReference>
<evidence type="ECO:0000313" key="4">
    <source>
        <dbReference type="Proteomes" id="UP000093694"/>
    </source>
</evidence>
<evidence type="ECO:0008006" key="5">
    <source>
        <dbReference type="Google" id="ProtNLM"/>
    </source>
</evidence>
<dbReference type="AlphaFoldDB" id="A0A166TTW7"/>
<protein>
    <recommendedName>
        <fullName evidence="5">Phage head-tail joining protein</fullName>
    </recommendedName>
</protein>
<organism evidence="1 3">
    <name type="scientific">Clostridium coskatii</name>
    <dbReference type="NCBI Taxonomy" id="1705578"/>
    <lineage>
        <taxon>Bacteria</taxon>
        <taxon>Bacillati</taxon>
        <taxon>Bacillota</taxon>
        <taxon>Clostridia</taxon>
        <taxon>Eubacteriales</taxon>
        <taxon>Clostridiaceae</taxon>
        <taxon>Clostridium</taxon>
    </lineage>
</organism>
<evidence type="ECO:0000313" key="1">
    <source>
        <dbReference type="EMBL" id="OAA94087.1"/>
    </source>
</evidence>
<evidence type="ECO:0000313" key="2">
    <source>
        <dbReference type="EMBL" id="OBR96649.1"/>
    </source>
</evidence>
<reference evidence="2 4" key="2">
    <citation type="journal article" date="2016" name="Front. Microbiol.">
        <title>Industrial Acetogenic Biocatalysts: A Comparative Metabolic and Genomic Analysis.</title>
        <authorList>
            <person name="Bengelsdorf F."/>
            <person name="Poehlein A."/>
            <person name="Sonja S."/>
            <person name="Erz C."/>
            <person name="Hummel T."/>
            <person name="Hoffmeister S."/>
            <person name="Daniel R."/>
            <person name="Durre P."/>
        </authorList>
    </citation>
    <scope>NUCLEOTIDE SEQUENCE [LARGE SCALE GENOMIC DNA]</scope>
    <source>
        <strain evidence="2 4">PTA-10522</strain>
    </source>
</reference>
<dbReference type="PATRIC" id="fig|1705578.3.peg.3651"/>
<dbReference type="RefSeq" id="WP_063600476.1">
    <property type="nucleotide sequence ID" value="NZ_LITQ01000008.1"/>
</dbReference>
<gene>
    <name evidence="2" type="ORF">CLCOS_08110</name>
    <name evidence="1" type="ORF">WX73_03657</name>
</gene>
<comment type="caution">
    <text evidence="1">The sequence shown here is derived from an EMBL/GenBank/DDBJ whole genome shotgun (WGS) entry which is preliminary data.</text>
</comment>